<comment type="similarity">
    <text evidence="12">Belongs to the tetrahydrofolate dehydrogenase/cyclohydrolase family.</text>
</comment>
<proteinExistence type="inferred from homology"/>
<evidence type="ECO:0000256" key="10">
    <source>
        <dbReference type="ARBA" id="ARBA00023167"/>
    </source>
</evidence>
<evidence type="ECO:0000256" key="3">
    <source>
        <dbReference type="ARBA" id="ARBA00022563"/>
    </source>
</evidence>
<comment type="subunit">
    <text evidence="2 12">Homodimer.</text>
</comment>
<evidence type="ECO:0000256" key="7">
    <source>
        <dbReference type="ARBA" id="ARBA00022857"/>
    </source>
</evidence>
<comment type="catalytic activity">
    <reaction evidence="12">
        <text>(6R)-5,10-methylene-5,6,7,8-tetrahydrofolate + NADP(+) = (6R)-5,10-methenyltetrahydrofolate + NADPH</text>
        <dbReference type="Rhea" id="RHEA:22812"/>
        <dbReference type="ChEBI" id="CHEBI:15636"/>
        <dbReference type="ChEBI" id="CHEBI:57455"/>
        <dbReference type="ChEBI" id="CHEBI:57783"/>
        <dbReference type="ChEBI" id="CHEBI:58349"/>
        <dbReference type="EC" id="1.5.1.5"/>
    </reaction>
</comment>
<keyword evidence="6 12" id="KW-0378">Hydrolase</keyword>
<dbReference type="InterPro" id="IPR020630">
    <property type="entry name" value="THF_DH/CycHdrlase_cat_dom"/>
</dbReference>
<dbReference type="InterPro" id="IPR046346">
    <property type="entry name" value="Aminoacid_DH-like_N_sf"/>
</dbReference>
<keyword evidence="5 12" id="KW-0658">Purine biosynthesis</keyword>
<dbReference type="GO" id="GO:0000105">
    <property type="term" value="P:L-histidine biosynthetic process"/>
    <property type="evidence" value="ECO:0007669"/>
    <property type="project" value="UniProtKB-KW"/>
</dbReference>
<dbReference type="GO" id="GO:0009086">
    <property type="term" value="P:methionine biosynthetic process"/>
    <property type="evidence" value="ECO:0007669"/>
    <property type="project" value="UniProtKB-KW"/>
</dbReference>
<keyword evidence="11 12" id="KW-0511">Multifunctional enzyme</keyword>
<comment type="function">
    <text evidence="12">Catalyzes the oxidation of 5,10-methylenetetrahydrofolate to 5,10-methenyltetrahydrofolate and then the hydrolysis of 5,10-methenyltetrahydrofolate to 10-formyltetrahydrofolate.</text>
</comment>
<sequence>MQQIEMYYCIGIIALMDWLFHNPYKLMVFLTMTATLLDGNLVSSKLKQEIKLAVAEMISQGKPVPGLAVILVGNDPASHIYVNNKRKACSEVGFKSYAFDLPAATTEEELISLIEQLNNSPEIDGILVQLPLPETIDPNKITEYISPQKDIDGFHPYNMGRLTLRNPLLRPCTPYGIINLLDYYHIPLEGKHTVVIGASNIVGRPMAMEFLLAAATVTVCHRFTENLENYVQMADILVVATGIRDVIDVSWLNPTQVVVDVGIHRLPNGKLRGDVDFESAKSRVGWITPVPGGVGPMTIAVLLQNTLFAARQLRSESLTL</sequence>
<dbReference type="PANTHER" id="PTHR48099">
    <property type="entry name" value="C-1-TETRAHYDROFOLATE SYNTHASE, CYTOPLASMIC-RELATED"/>
    <property type="match status" value="1"/>
</dbReference>
<dbReference type="FunFam" id="3.40.50.720:FF:000094">
    <property type="entry name" value="Bifunctional protein FolD"/>
    <property type="match status" value="1"/>
</dbReference>
<dbReference type="CDD" id="cd01080">
    <property type="entry name" value="NAD_bind_m-THF_DH_Cyclohyd"/>
    <property type="match status" value="1"/>
</dbReference>
<evidence type="ECO:0000256" key="6">
    <source>
        <dbReference type="ARBA" id="ARBA00022801"/>
    </source>
</evidence>
<dbReference type="NCBIfam" id="NF008058">
    <property type="entry name" value="PRK10792.1"/>
    <property type="match status" value="1"/>
</dbReference>
<feature type="domain" description="Tetrahydrofolate dehydrogenase/cyclohydrolase NAD(P)-binding" evidence="14">
    <location>
        <begin position="171"/>
        <end position="312"/>
    </location>
</feature>
<evidence type="ECO:0000256" key="5">
    <source>
        <dbReference type="ARBA" id="ARBA00022755"/>
    </source>
</evidence>
<keyword evidence="4 12" id="KW-0028">Amino-acid biosynthesis</keyword>
<evidence type="ECO:0000256" key="8">
    <source>
        <dbReference type="ARBA" id="ARBA00023002"/>
    </source>
</evidence>
<dbReference type="SUPFAM" id="SSF51735">
    <property type="entry name" value="NAD(P)-binding Rossmann-fold domains"/>
    <property type="match status" value="1"/>
</dbReference>
<evidence type="ECO:0000313" key="15">
    <source>
        <dbReference type="EMBL" id="ASQ45667.1"/>
    </source>
</evidence>
<dbReference type="AlphaFoldDB" id="A0A222P1F5"/>
<dbReference type="FunFam" id="3.40.50.10860:FF:000005">
    <property type="entry name" value="C-1-tetrahydrofolate synthase, cytoplasmic, putative"/>
    <property type="match status" value="1"/>
</dbReference>
<dbReference type="PRINTS" id="PR00085">
    <property type="entry name" value="THFDHDRGNASE"/>
</dbReference>
<dbReference type="SUPFAM" id="SSF53223">
    <property type="entry name" value="Aminoacid dehydrogenase-like, N-terminal domain"/>
    <property type="match status" value="1"/>
</dbReference>
<evidence type="ECO:0000256" key="12">
    <source>
        <dbReference type="HAMAP-Rule" id="MF_01576"/>
    </source>
</evidence>
<dbReference type="InterPro" id="IPR036291">
    <property type="entry name" value="NAD(P)-bd_dom_sf"/>
</dbReference>
<dbReference type="Gene3D" id="3.40.50.720">
    <property type="entry name" value="NAD(P)-binding Rossmann-like Domain"/>
    <property type="match status" value="1"/>
</dbReference>
<keyword evidence="8 12" id="KW-0560">Oxidoreductase</keyword>
<feature type="binding site" evidence="12">
    <location>
        <position position="263"/>
    </location>
    <ligand>
        <name>NADP(+)</name>
        <dbReference type="ChEBI" id="CHEBI:58349"/>
    </ligand>
</feature>
<gene>
    <name evidence="12 15" type="primary">folD</name>
    <name evidence="15" type="ORF">clem_05555</name>
</gene>
<dbReference type="Gene3D" id="3.40.50.10860">
    <property type="entry name" value="Leucine Dehydrogenase, chain A, domain 1"/>
    <property type="match status" value="1"/>
</dbReference>
<dbReference type="UniPathway" id="UPA00193"/>
<dbReference type="GO" id="GO:0006164">
    <property type="term" value="P:purine nucleotide biosynthetic process"/>
    <property type="evidence" value="ECO:0007669"/>
    <property type="project" value="UniProtKB-KW"/>
</dbReference>
<comment type="catalytic activity">
    <reaction evidence="12">
        <text>(6R)-5,10-methenyltetrahydrofolate + H2O = (6R)-10-formyltetrahydrofolate + H(+)</text>
        <dbReference type="Rhea" id="RHEA:23700"/>
        <dbReference type="ChEBI" id="CHEBI:15377"/>
        <dbReference type="ChEBI" id="CHEBI:15378"/>
        <dbReference type="ChEBI" id="CHEBI:57455"/>
        <dbReference type="ChEBI" id="CHEBI:195366"/>
        <dbReference type="EC" id="3.5.4.9"/>
    </reaction>
</comment>
<reference evidence="15 16" key="1">
    <citation type="submission" date="2016-07" db="EMBL/GenBank/DDBJ databases">
        <authorList>
            <person name="Hassler H."/>
        </authorList>
    </citation>
    <scope>NUCLEOTIDE SEQUENCE [LARGE SCALE GENOMIC DNA]</scope>
    <source>
        <strain evidence="15 16">CDC-D5610</strain>
    </source>
</reference>
<dbReference type="EMBL" id="CP016397">
    <property type="protein sequence ID" value="ASQ45667.1"/>
    <property type="molecule type" value="Genomic_DNA"/>
</dbReference>
<evidence type="ECO:0000259" key="14">
    <source>
        <dbReference type="Pfam" id="PF02882"/>
    </source>
</evidence>
<feature type="binding site" evidence="12">
    <location>
        <begin position="197"/>
        <end position="199"/>
    </location>
    <ligand>
        <name>NADP(+)</name>
        <dbReference type="ChEBI" id="CHEBI:58349"/>
    </ligand>
</feature>
<keyword evidence="10 12" id="KW-0486">Methionine biosynthesis</keyword>
<evidence type="ECO:0000313" key="16">
    <source>
        <dbReference type="Proteomes" id="UP000201728"/>
    </source>
</evidence>
<dbReference type="GO" id="GO:0004488">
    <property type="term" value="F:methylenetetrahydrofolate dehydrogenase (NADP+) activity"/>
    <property type="evidence" value="ECO:0007669"/>
    <property type="project" value="UniProtKB-UniRule"/>
</dbReference>
<protein>
    <recommendedName>
        <fullName evidence="12">Bifunctional protein FolD</fullName>
    </recommendedName>
    <domain>
        <recommendedName>
            <fullName evidence="12">Methylenetetrahydrofolate dehydrogenase</fullName>
            <ecNumber evidence="12">1.5.1.5</ecNumber>
        </recommendedName>
    </domain>
    <domain>
        <recommendedName>
            <fullName evidence="12">Methenyltetrahydrofolate cyclohydrolase</fullName>
            <ecNumber evidence="12">3.5.4.9</ecNumber>
        </recommendedName>
    </domain>
</protein>
<dbReference type="PROSITE" id="PS00767">
    <property type="entry name" value="THF_DHG_CYH_2"/>
    <property type="match status" value="1"/>
</dbReference>
<keyword evidence="16" id="KW-1185">Reference proteome</keyword>
<keyword evidence="3 12" id="KW-0554">One-carbon metabolism</keyword>
<feature type="domain" description="Tetrahydrofolate dehydrogenase/cyclohydrolase catalytic" evidence="13">
    <location>
        <begin position="37"/>
        <end position="152"/>
    </location>
</feature>
<dbReference type="Pfam" id="PF02882">
    <property type="entry name" value="THF_DHG_CYH_C"/>
    <property type="match status" value="1"/>
</dbReference>
<evidence type="ECO:0000256" key="1">
    <source>
        <dbReference type="ARBA" id="ARBA00004777"/>
    </source>
</evidence>
<organism evidence="15 16">
    <name type="scientific">Legionella clemsonensis</name>
    <dbReference type="NCBI Taxonomy" id="1867846"/>
    <lineage>
        <taxon>Bacteria</taxon>
        <taxon>Pseudomonadati</taxon>
        <taxon>Pseudomonadota</taxon>
        <taxon>Gammaproteobacteria</taxon>
        <taxon>Legionellales</taxon>
        <taxon>Legionellaceae</taxon>
        <taxon>Legionella</taxon>
    </lineage>
</organism>
<dbReference type="HAMAP" id="MF_01576">
    <property type="entry name" value="THF_DHG_CYH"/>
    <property type="match status" value="1"/>
</dbReference>
<dbReference type="InterPro" id="IPR020867">
    <property type="entry name" value="THF_DH/CycHdrlase_CS"/>
</dbReference>
<keyword evidence="7 12" id="KW-0521">NADP</keyword>
<dbReference type="Proteomes" id="UP000201728">
    <property type="component" value="Chromosome"/>
</dbReference>
<dbReference type="PANTHER" id="PTHR48099:SF5">
    <property type="entry name" value="C-1-TETRAHYDROFOLATE SYNTHASE, CYTOPLASMIC"/>
    <property type="match status" value="1"/>
</dbReference>
<evidence type="ECO:0000256" key="4">
    <source>
        <dbReference type="ARBA" id="ARBA00022605"/>
    </source>
</evidence>
<dbReference type="EC" id="3.5.4.9" evidence="12"/>
<dbReference type="KEGG" id="lcd:clem_05555"/>
<dbReference type="InterPro" id="IPR000672">
    <property type="entry name" value="THF_DH/CycHdrlase"/>
</dbReference>
<dbReference type="GO" id="GO:0035999">
    <property type="term" value="P:tetrahydrofolate interconversion"/>
    <property type="evidence" value="ECO:0007669"/>
    <property type="project" value="UniProtKB-UniRule"/>
</dbReference>
<evidence type="ECO:0000256" key="11">
    <source>
        <dbReference type="ARBA" id="ARBA00023268"/>
    </source>
</evidence>
<dbReference type="Pfam" id="PF00763">
    <property type="entry name" value="THF_DHG_CYH"/>
    <property type="match status" value="1"/>
</dbReference>
<evidence type="ECO:0000259" key="13">
    <source>
        <dbReference type="Pfam" id="PF00763"/>
    </source>
</evidence>
<dbReference type="GO" id="GO:0005829">
    <property type="term" value="C:cytosol"/>
    <property type="evidence" value="ECO:0007669"/>
    <property type="project" value="TreeGrafter"/>
</dbReference>
<comment type="caution">
    <text evidence="12">Lacks conserved residue(s) required for the propagation of feature annotation.</text>
</comment>
<evidence type="ECO:0000256" key="9">
    <source>
        <dbReference type="ARBA" id="ARBA00023102"/>
    </source>
</evidence>
<keyword evidence="9 12" id="KW-0368">Histidine biosynthesis</keyword>
<dbReference type="GO" id="GO:0004477">
    <property type="term" value="F:methenyltetrahydrofolate cyclohydrolase activity"/>
    <property type="evidence" value="ECO:0007669"/>
    <property type="project" value="UniProtKB-UniRule"/>
</dbReference>
<accession>A0A222P1F5</accession>
<comment type="pathway">
    <text evidence="1 12">One-carbon metabolism; tetrahydrofolate interconversion.</text>
</comment>
<name>A0A222P1F5_9GAMM</name>
<dbReference type="EC" id="1.5.1.5" evidence="12"/>
<dbReference type="PROSITE" id="PS00766">
    <property type="entry name" value="THF_DHG_CYH_1"/>
    <property type="match status" value="1"/>
</dbReference>
<evidence type="ECO:0000256" key="2">
    <source>
        <dbReference type="ARBA" id="ARBA00011738"/>
    </source>
</evidence>
<dbReference type="InterPro" id="IPR020631">
    <property type="entry name" value="THF_DH/CycHdrlase_NAD-bd_dom"/>
</dbReference>